<organism evidence="1 2">
    <name type="scientific">Sideroxydans lithotrophicus (strain ES-1)</name>
    <dbReference type="NCBI Taxonomy" id="580332"/>
    <lineage>
        <taxon>Bacteria</taxon>
        <taxon>Pseudomonadati</taxon>
        <taxon>Pseudomonadota</taxon>
        <taxon>Betaproteobacteria</taxon>
        <taxon>Nitrosomonadales</taxon>
        <taxon>Gallionellaceae</taxon>
        <taxon>Sideroxydans</taxon>
    </lineage>
</organism>
<evidence type="ECO:0000313" key="2">
    <source>
        <dbReference type="Proteomes" id="UP000001625"/>
    </source>
</evidence>
<sequence length="65" mass="7232">MAITESLITCSTCGATYRLTMTRLTFRDKDSINCEVCGALLKNWNEAKSWSATLTMRGTPPNKTK</sequence>
<dbReference type="EMBL" id="CP001965">
    <property type="protein sequence ID" value="ADE10583.1"/>
    <property type="molecule type" value="Genomic_DNA"/>
</dbReference>
<protein>
    <submittedName>
        <fullName evidence="1">Uncharacterized protein</fullName>
    </submittedName>
</protein>
<proteinExistence type="predicted"/>
<dbReference type="KEGG" id="slt:Slit_0341"/>
<reference evidence="1 2" key="1">
    <citation type="submission" date="2010-03" db="EMBL/GenBank/DDBJ databases">
        <title>Complete sequence of Sideroxydans lithotrophicus ES-1.</title>
        <authorList>
            <consortium name="US DOE Joint Genome Institute"/>
            <person name="Lucas S."/>
            <person name="Copeland A."/>
            <person name="Lapidus A."/>
            <person name="Cheng J.-F."/>
            <person name="Bruce D."/>
            <person name="Goodwin L."/>
            <person name="Pitluck S."/>
            <person name="Munk A.C."/>
            <person name="Detter J.C."/>
            <person name="Han C."/>
            <person name="Tapia R."/>
            <person name="Larimer F."/>
            <person name="Land M."/>
            <person name="Hauser L."/>
            <person name="Kyrpides N."/>
            <person name="Ivanova N."/>
            <person name="Emerson D."/>
            <person name="Woyke T."/>
        </authorList>
    </citation>
    <scope>NUCLEOTIDE SEQUENCE [LARGE SCALE GENOMIC DNA]</scope>
    <source>
        <strain evidence="1 2">ES-1</strain>
    </source>
</reference>
<gene>
    <name evidence="1" type="ordered locus">Slit_0341</name>
</gene>
<keyword evidence="2" id="KW-1185">Reference proteome</keyword>
<dbReference type="AlphaFoldDB" id="D5CLJ5"/>
<dbReference type="Proteomes" id="UP000001625">
    <property type="component" value="Chromosome"/>
</dbReference>
<accession>D5CLJ5</accession>
<name>D5CLJ5_SIDLE</name>
<dbReference type="HOGENOM" id="CLU_205651_0_0_4"/>
<evidence type="ECO:0000313" key="1">
    <source>
        <dbReference type="EMBL" id="ADE10583.1"/>
    </source>
</evidence>
<dbReference type="STRING" id="580332.Slit_0341"/>